<dbReference type="AlphaFoldDB" id="A0A916U653"/>
<accession>A0A916U653</accession>
<protein>
    <submittedName>
        <fullName evidence="2">Uncharacterized protein</fullName>
    </submittedName>
</protein>
<feature type="compositionally biased region" description="Basic residues" evidence="1">
    <location>
        <begin position="104"/>
        <end position="113"/>
    </location>
</feature>
<evidence type="ECO:0000313" key="3">
    <source>
        <dbReference type="Proteomes" id="UP000637002"/>
    </source>
</evidence>
<gene>
    <name evidence="2" type="ORF">GCM10010994_17390</name>
</gene>
<reference evidence="2" key="2">
    <citation type="submission" date="2020-09" db="EMBL/GenBank/DDBJ databases">
        <authorList>
            <person name="Sun Q."/>
            <person name="Zhou Y."/>
        </authorList>
    </citation>
    <scope>NUCLEOTIDE SEQUENCE</scope>
    <source>
        <strain evidence="2">CGMCC 1.12919</strain>
    </source>
</reference>
<dbReference type="EMBL" id="BMGG01000003">
    <property type="protein sequence ID" value="GGC59091.1"/>
    <property type="molecule type" value="Genomic_DNA"/>
</dbReference>
<comment type="caution">
    <text evidence="2">The sequence shown here is derived from an EMBL/GenBank/DDBJ whole genome shotgun (WGS) entry which is preliminary data.</text>
</comment>
<sequence length="128" mass="13717">MSDLAAAAGVAVRAPTNPRAQASAAPAHFNRYRLVIMVIPSGRKPAAPLAERVHGVELRRRAGGAKLPEMGGAQRPRRCVGRTAFDGMRGRWPAVLKRMEPAPKTHRLSRGRSHRDGIAADAGAARRS</sequence>
<reference evidence="2" key="1">
    <citation type="journal article" date="2014" name="Int. J. Syst. Evol. Microbiol.">
        <title>Complete genome sequence of Corynebacterium casei LMG S-19264T (=DSM 44701T), isolated from a smear-ripened cheese.</title>
        <authorList>
            <consortium name="US DOE Joint Genome Institute (JGI-PGF)"/>
            <person name="Walter F."/>
            <person name="Albersmeier A."/>
            <person name="Kalinowski J."/>
            <person name="Ruckert C."/>
        </authorList>
    </citation>
    <scope>NUCLEOTIDE SEQUENCE</scope>
    <source>
        <strain evidence="2">CGMCC 1.12919</strain>
    </source>
</reference>
<proteinExistence type="predicted"/>
<organism evidence="2 3">
    <name type="scientific">Chelatococcus reniformis</name>
    <dbReference type="NCBI Taxonomy" id="1494448"/>
    <lineage>
        <taxon>Bacteria</taxon>
        <taxon>Pseudomonadati</taxon>
        <taxon>Pseudomonadota</taxon>
        <taxon>Alphaproteobacteria</taxon>
        <taxon>Hyphomicrobiales</taxon>
        <taxon>Chelatococcaceae</taxon>
        <taxon>Chelatococcus</taxon>
    </lineage>
</organism>
<keyword evidence="3" id="KW-1185">Reference proteome</keyword>
<feature type="region of interest" description="Disordered" evidence="1">
    <location>
        <begin position="101"/>
        <end position="128"/>
    </location>
</feature>
<name>A0A916U653_9HYPH</name>
<feature type="compositionally biased region" description="Low complexity" evidence="1">
    <location>
        <begin position="119"/>
        <end position="128"/>
    </location>
</feature>
<evidence type="ECO:0000256" key="1">
    <source>
        <dbReference type="SAM" id="MobiDB-lite"/>
    </source>
</evidence>
<evidence type="ECO:0000313" key="2">
    <source>
        <dbReference type="EMBL" id="GGC59091.1"/>
    </source>
</evidence>
<dbReference type="Proteomes" id="UP000637002">
    <property type="component" value="Unassembled WGS sequence"/>
</dbReference>